<gene>
    <name evidence="2" type="ORF">GMARGA_LOCUS17037</name>
</gene>
<comment type="caution">
    <text evidence="2">The sequence shown here is derived from an EMBL/GenBank/DDBJ whole genome shotgun (WGS) entry which is preliminary data.</text>
</comment>
<dbReference type="Gene3D" id="3.40.50.1000">
    <property type="entry name" value="HAD superfamily/HAD-like"/>
    <property type="match status" value="1"/>
</dbReference>
<evidence type="ECO:0000313" key="3">
    <source>
        <dbReference type="Proteomes" id="UP000789901"/>
    </source>
</evidence>
<dbReference type="Pfam" id="PF13419">
    <property type="entry name" value="HAD_2"/>
    <property type="match status" value="1"/>
</dbReference>
<name>A0ABN7VD83_GIGMA</name>
<dbReference type="Proteomes" id="UP000789901">
    <property type="component" value="Unassembled WGS sequence"/>
</dbReference>
<dbReference type="SUPFAM" id="SSF56784">
    <property type="entry name" value="HAD-like"/>
    <property type="match status" value="1"/>
</dbReference>
<dbReference type="InterPro" id="IPR041492">
    <property type="entry name" value="HAD_2"/>
</dbReference>
<dbReference type="PANTHER" id="PTHR18901:SF38">
    <property type="entry name" value="PSEUDOURIDINE-5'-PHOSPHATASE"/>
    <property type="match status" value="1"/>
</dbReference>
<dbReference type="Gene3D" id="1.10.510.10">
    <property type="entry name" value="Transferase(Phosphotransferase) domain 1"/>
    <property type="match status" value="1"/>
</dbReference>
<dbReference type="SUPFAM" id="SSF56112">
    <property type="entry name" value="Protein kinase-like (PK-like)"/>
    <property type="match status" value="1"/>
</dbReference>
<dbReference type="InterPro" id="IPR036412">
    <property type="entry name" value="HAD-like_sf"/>
</dbReference>
<feature type="non-terminal residue" evidence="2">
    <location>
        <position position="637"/>
    </location>
</feature>
<feature type="domain" description="Protein kinase" evidence="1">
    <location>
        <begin position="231"/>
        <end position="516"/>
    </location>
</feature>
<reference evidence="2 3" key="1">
    <citation type="submission" date="2021-06" db="EMBL/GenBank/DDBJ databases">
        <authorList>
            <person name="Kallberg Y."/>
            <person name="Tangrot J."/>
            <person name="Rosling A."/>
        </authorList>
    </citation>
    <scope>NUCLEOTIDE SEQUENCE [LARGE SCALE GENOMIC DNA]</scope>
    <source>
        <strain evidence="2 3">120-4 pot B 10/14</strain>
    </source>
</reference>
<keyword evidence="3" id="KW-1185">Reference proteome</keyword>
<dbReference type="Pfam" id="PF07714">
    <property type="entry name" value="PK_Tyr_Ser-Thr"/>
    <property type="match status" value="1"/>
</dbReference>
<organism evidence="2 3">
    <name type="scientific">Gigaspora margarita</name>
    <dbReference type="NCBI Taxonomy" id="4874"/>
    <lineage>
        <taxon>Eukaryota</taxon>
        <taxon>Fungi</taxon>
        <taxon>Fungi incertae sedis</taxon>
        <taxon>Mucoromycota</taxon>
        <taxon>Glomeromycotina</taxon>
        <taxon>Glomeromycetes</taxon>
        <taxon>Diversisporales</taxon>
        <taxon>Gigasporaceae</taxon>
        <taxon>Gigaspora</taxon>
    </lineage>
</organism>
<dbReference type="InterPro" id="IPR000719">
    <property type="entry name" value="Prot_kinase_dom"/>
</dbReference>
<evidence type="ECO:0000313" key="2">
    <source>
        <dbReference type="EMBL" id="CAG8757138.1"/>
    </source>
</evidence>
<dbReference type="InterPro" id="IPR006439">
    <property type="entry name" value="HAD-SF_hydro_IA"/>
</dbReference>
<dbReference type="EMBL" id="CAJVQB010012667">
    <property type="protein sequence ID" value="CAG8757138.1"/>
    <property type="molecule type" value="Genomic_DNA"/>
</dbReference>
<dbReference type="NCBIfam" id="TIGR01509">
    <property type="entry name" value="HAD-SF-IA-v3"/>
    <property type="match status" value="1"/>
</dbReference>
<accession>A0ABN7VD83</accession>
<dbReference type="PROSITE" id="PS50011">
    <property type="entry name" value="PROTEIN_KINASE_DOM"/>
    <property type="match status" value="1"/>
</dbReference>
<protein>
    <submittedName>
        <fullName evidence="2">42084_t:CDS:1</fullName>
    </submittedName>
</protein>
<dbReference type="InterPro" id="IPR023214">
    <property type="entry name" value="HAD_sf"/>
</dbReference>
<dbReference type="InterPro" id="IPR001245">
    <property type="entry name" value="Ser-Thr/Tyr_kinase_cat_dom"/>
</dbReference>
<dbReference type="InterPro" id="IPR011009">
    <property type="entry name" value="Kinase-like_dom_sf"/>
</dbReference>
<proteinExistence type="predicted"/>
<dbReference type="PANTHER" id="PTHR18901">
    <property type="entry name" value="2-DEOXYGLUCOSE-6-PHOSPHATE PHOSPHATASE 2"/>
    <property type="match status" value="1"/>
</dbReference>
<evidence type="ECO:0000259" key="1">
    <source>
        <dbReference type="PROSITE" id="PS50011"/>
    </source>
</evidence>
<sequence>MSSTGLSDYIIEYLDEINLKNICNLKQCYVEETLEASISSHQNLLTYPNAQMKFQMNSNKTLVKLINEKTGKNVTIEEFEKIREGSKPDFSSVKFMPGAEELVKCFSASKIEMALATSSKRENYLLKTKNKELFELFGDNITCGDEVEKSKPEPDIFISALKKMLKVDSSKELDAGHFAKCLVFEDSIQGVRAALAAGMKAVWVQDPRMNYEKKISESYKEYGVTIIFSLKKEKLKIVEGAFINVSKSDICETGVLYSANWSRGPLDIWDSDENKFVARPLVKVALIHIGDSAESFLKELKIHYYGHTHNGLVMRLFGVAFEAVTKKFIMVAESVEWDLRHYVSYHFVRLTWQHKIMILYNVACALENKKNDSQQNNYNNNKYIVKSHVEIFLSELGLGEEKELIPVIGCYNRDLLPFFPPEIIGREKYSSEKVDIYTFGMLMWELSGSAPFNFPPFYDLPHNVELIDGILFNQIRPRIHTTDPKCYSDLIELCWDKDPNQRPTLSDLVKIFSDWYLLGKDKEQFVKAEQARIRRVLDAKLDPKLHPCKVKTPPKIHAQAIYTSRKLKFQSIPVPRNSSAEKVVKSSTMDLDLMIIIDKSFFAIFEHFQYRSTFPELMPIPPDEDVQNQYELKIPDD</sequence>